<dbReference type="PANTHER" id="PTHR43344">
    <property type="entry name" value="PHOSPHOSERINE PHOSPHATASE"/>
    <property type="match status" value="1"/>
</dbReference>
<evidence type="ECO:0000256" key="5">
    <source>
        <dbReference type="ARBA" id="ARBA00022723"/>
    </source>
</evidence>
<keyword evidence="5" id="KW-0479">Metal-binding</keyword>
<comment type="caution">
    <text evidence="9">The sequence shown here is derived from an EMBL/GenBank/DDBJ whole genome shotgun (WGS) entry which is preliminary data.</text>
</comment>
<evidence type="ECO:0000256" key="6">
    <source>
        <dbReference type="ARBA" id="ARBA00022801"/>
    </source>
</evidence>
<keyword evidence="7" id="KW-0460">Magnesium</keyword>
<proteinExistence type="predicted"/>
<sequence>MKDVFRRHKRLVVFDMDSILIKQEVIDEIVRLAGVIYVAAAITESAMNGTLVKDNLVYTGGAKSLCKALKKVGFKLAVISGGFIPLARHISFKPMVIYKRLLGPIVDGERIAFNAKPRVQEKIKKRLIECHYGQSCLIETYEKRS</sequence>
<dbReference type="GO" id="GO:0036424">
    <property type="term" value="F:L-phosphoserine phosphatase activity"/>
    <property type="evidence" value="ECO:0007669"/>
    <property type="project" value="TreeGrafter"/>
</dbReference>
<dbReference type="OrthoDB" id="27226at2759"/>
<dbReference type="PANTHER" id="PTHR43344:SF2">
    <property type="entry name" value="PHOSPHOSERINE PHOSPHATASE"/>
    <property type="match status" value="1"/>
</dbReference>
<protein>
    <recommendedName>
        <fullName evidence="3">phosphoserine phosphatase</fullName>
        <ecNumber evidence="3">3.1.3.3</ecNumber>
    </recommendedName>
</protein>
<evidence type="ECO:0000256" key="1">
    <source>
        <dbReference type="ARBA" id="ARBA00001946"/>
    </source>
</evidence>
<dbReference type="Gene3D" id="3.40.50.1000">
    <property type="entry name" value="HAD superfamily/HAD-like"/>
    <property type="match status" value="1"/>
</dbReference>
<reference evidence="9" key="1">
    <citation type="submission" date="2021-06" db="EMBL/GenBank/DDBJ databases">
        <authorList>
            <person name="Kallberg Y."/>
            <person name="Tangrot J."/>
            <person name="Rosling A."/>
        </authorList>
    </citation>
    <scope>NUCLEOTIDE SEQUENCE</scope>
    <source>
        <strain evidence="9">AZ414A</strain>
    </source>
</reference>
<evidence type="ECO:0000256" key="2">
    <source>
        <dbReference type="ARBA" id="ARBA00005135"/>
    </source>
</evidence>
<dbReference type="AlphaFoldDB" id="A0A9N8VC84"/>
<dbReference type="Proteomes" id="UP000789706">
    <property type="component" value="Unassembled WGS sequence"/>
</dbReference>
<organism evidence="9 10">
    <name type="scientific">Diversispora eburnea</name>
    <dbReference type="NCBI Taxonomy" id="1213867"/>
    <lineage>
        <taxon>Eukaryota</taxon>
        <taxon>Fungi</taxon>
        <taxon>Fungi incertae sedis</taxon>
        <taxon>Mucoromycota</taxon>
        <taxon>Glomeromycotina</taxon>
        <taxon>Glomeromycetes</taxon>
        <taxon>Diversisporales</taxon>
        <taxon>Diversisporaceae</taxon>
        <taxon>Diversispora</taxon>
    </lineage>
</organism>
<evidence type="ECO:0000256" key="3">
    <source>
        <dbReference type="ARBA" id="ARBA00012640"/>
    </source>
</evidence>
<keyword evidence="6" id="KW-0378">Hydrolase</keyword>
<gene>
    <name evidence="9" type="ORF">DEBURN_LOCUS1802</name>
</gene>
<comment type="pathway">
    <text evidence="2">Amino-acid biosynthesis; L-serine biosynthesis; L-serine from 3-phospho-D-glycerate: step 3/3.</text>
</comment>
<evidence type="ECO:0000313" key="9">
    <source>
        <dbReference type="EMBL" id="CAG8446102.1"/>
    </source>
</evidence>
<evidence type="ECO:0000313" key="10">
    <source>
        <dbReference type="Proteomes" id="UP000789706"/>
    </source>
</evidence>
<name>A0A9N8VC84_9GLOM</name>
<dbReference type="EC" id="3.1.3.3" evidence="3"/>
<accession>A0A9N8VC84</accession>
<dbReference type="InterPro" id="IPR036412">
    <property type="entry name" value="HAD-like_sf"/>
</dbReference>
<evidence type="ECO:0000256" key="7">
    <source>
        <dbReference type="ARBA" id="ARBA00022842"/>
    </source>
</evidence>
<comment type="cofactor">
    <cofactor evidence="1">
        <name>Mg(2+)</name>
        <dbReference type="ChEBI" id="CHEBI:18420"/>
    </cofactor>
</comment>
<keyword evidence="8" id="KW-0718">Serine biosynthesis</keyword>
<dbReference type="GO" id="GO:0005737">
    <property type="term" value="C:cytoplasm"/>
    <property type="evidence" value="ECO:0007669"/>
    <property type="project" value="TreeGrafter"/>
</dbReference>
<dbReference type="GO" id="GO:0006564">
    <property type="term" value="P:L-serine biosynthetic process"/>
    <property type="evidence" value="ECO:0007669"/>
    <property type="project" value="UniProtKB-KW"/>
</dbReference>
<dbReference type="GO" id="GO:0000287">
    <property type="term" value="F:magnesium ion binding"/>
    <property type="evidence" value="ECO:0007669"/>
    <property type="project" value="TreeGrafter"/>
</dbReference>
<dbReference type="InterPro" id="IPR050582">
    <property type="entry name" value="HAD-like_SerB"/>
</dbReference>
<dbReference type="InterPro" id="IPR023214">
    <property type="entry name" value="HAD_sf"/>
</dbReference>
<keyword evidence="10" id="KW-1185">Reference proteome</keyword>
<evidence type="ECO:0000256" key="4">
    <source>
        <dbReference type="ARBA" id="ARBA00022605"/>
    </source>
</evidence>
<dbReference type="EMBL" id="CAJVPK010000088">
    <property type="protein sequence ID" value="CAG8446102.1"/>
    <property type="molecule type" value="Genomic_DNA"/>
</dbReference>
<keyword evidence="4" id="KW-0028">Amino-acid biosynthesis</keyword>
<dbReference type="SUPFAM" id="SSF56784">
    <property type="entry name" value="HAD-like"/>
    <property type="match status" value="1"/>
</dbReference>
<evidence type="ECO:0000256" key="8">
    <source>
        <dbReference type="ARBA" id="ARBA00023299"/>
    </source>
</evidence>